<proteinExistence type="predicted"/>
<dbReference type="OrthoDB" id="37274at10239"/>
<name>A0A0M4S3E7_9CAUD</name>
<protein>
    <submittedName>
        <fullName evidence="2">Uncharacterized protein</fullName>
    </submittedName>
</protein>
<keyword evidence="3" id="KW-1185">Reference proteome</keyword>
<organism evidence="2 3">
    <name type="scientific">Streptomyces phage SF3</name>
    <dbReference type="NCBI Taxonomy" id="1690818"/>
    <lineage>
        <taxon>Viruses</taxon>
        <taxon>Duplodnaviria</taxon>
        <taxon>Heunggongvirae</taxon>
        <taxon>Uroviricota</taxon>
        <taxon>Caudoviricetes</taxon>
        <taxon>Siftrevirus</taxon>
        <taxon>Siftrevirus SF3</taxon>
    </lineage>
</organism>
<dbReference type="RefSeq" id="YP_009213173.1">
    <property type="nucleotide sequence ID" value="NC_028952.1"/>
</dbReference>
<dbReference type="EMBL" id="KT221034">
    <property type="protein sequence ID" value="ALF00177.1"/>
    <property type="molecule type" value="Genomic_DNA"/>
</dbReference>
<dbReference type="GeneID" id="26639391"/>
<gene>
    <name evidence="2" type="ORF">SF3_460</name>
</gene>
<dbReference type="KEGG" id="vg:26639391"/>
<feature type="region of interest" description="Disordered" evidence="1">
    <location>
        <begin position="120"/>
        <end position="165"/>
    </location>
</feature>
<evidence type="ECO:0000313" key="3">
    <source>
        <dbReference type="Proteomes" id="UP000202764"/>
    </source>
</evidence>
<reference evidence="2 3" key="1">
    <citation type="submission" date="2015-06" db="EMBL/GenBank/DDBJ databases">
        <title>Complete genomic sequence analysis of two virulent actinophages of Streptomyces flavovirens.</title>
        <authorList>
            <person name="Sharaf A."/>
            <person name="Marie E."/>
            <person name="ElBaz R."/>
            <person name="Elmaghraby I."/>
            <person name="Mercati F."/>
        </authorList>
    </citation>
    <scope>NUCLEOTIDE SEQUENCE [LARGE SCALE GENOMIC DNA]</scope>
</reference>
<dbReference type="Proteomes" id="UP000202764">
    <property type="component" value="Segment"/>
</dbReference>
<sequence length="180" mass="19608">MKVTIRENFRVEVTPRALGYCGPFTIPDERMSGDPAAAYRERCEEIATAIGRHVDNVEAAIVRYDTRHECSHCGLGWEVLTAAEAADARSRLDEHSVEGEPVCCETAIAEFRTERGIPAEGAVEDSGEAAAPATSIRTEATDSGWRVRWQQDGRRRSKSLPTKRDADLFAGSLAEGGEAA</sequence>
<evidence type="ECO:0000256" key="1">
    <source>
        <dbReference type="SAM" id="MobiDB-lite"/>
    </source>
</evidence>
<accession>A0A0M4S3E7</accession>
<evidence type="ECO:0000313" key="2">
    <source>
        <dbReference type="EMBL" id="ALF00177.1"/>
    </source>
</evidence>